<dbReference type="AlphaFoldDB" id="A0AAV4WNW8"/>
<feature type="region of interest" description="Disordered" evidence="1">
    <location>
        <begin position="1"/>
        <end position="38"/>
    </location>
</feature>
<dbReference type="EMBL" id="BPLQ01014939">
    <property type="protein sequence ID" value="GIY84606.1"/>
    <property type="molecule type" value="Genomic_DNA"/>
</dbReference>
<accession>A0AAV4WNW8</accession>
<name>A0AAV4WNW8_9ARAC</name>
<dbReference type="Proteomes" id="UP001054837">
    <property type="component" value="Unassembled WGS sequence"/>
</dbReference>
<reference evidence="2 3" key="1">
    <citation type="submission" date="2021-06" db="EMBL/GenBank/DDBJ databases">
        <title>Caerostris darwini draft genome.</title>
        <authorList>
            <person name="Kono N."/>
            <person name="Arakawa K."/>
        </authorList>
    </citation>
    <scope>NUCLEOTIDE SEQUENCE [LARGE SCALE GENOMIC DNA]</scope>
</reference>
<keyword evidence="3" id="KW-1185">Reference proteome</keyword>
<sequence>MATASEEWKTLSEDEPKETAETAATTTTEQPHSCSKHAFRKSRLEAKEREEGSWCQSVFCGKRRSKRIISEMVESTRSVEVQNTECAKVRRCYMIHF</sequence>
<organism evidence="2 3">
    <name type="scientific">Caerostris darwini</name>
    <dbReference type="NCBI Taxonomy" id="1538125"/>
    <lineage>
        <taxon>Eukaryota</taxon>
        <taxon>Metazoa</taxon>
        <taxon>Ecdysozoa</taxon>
        <taxon>Arthropoda</taxon>
        <taxon>Chelicerata</taxon>
        <taxon>Arachnida</taxon>
        <taxon>Araneae</taxon>
        <taxon>Araneomorphae</taxon>
        <taxon>Entelegynae</taxon>
        <taxon>Araneoidea</taxon>
        <taxon>Araneidae</taxon>
        <taxon>Caerostris</taxon>
    </lineage>
</organism>
<evidence type="ECO:0000256" key="1">
    <source>
        <dbReference type="SAM" id="MobiDB-lite"/>
    </source>
</evidence>
<gene>
    <name evidence="2" type="primary">AVEN_114550_1</name>
    <name evidence="2" type="ORF">CDAR_169141</name>
</gene>
<evidence type="ECO:0000313" key="3">
    <source>
        <dbReference type="Proteomes" id="UP001054837"/>
    </source>
</evidence>
<comment type="caution">
    <text evidence="2">The sequence shown here is derived from an EMBL/GenBank/DDBJ whole genome shotgun (WGS) entry which is preliminary data.</text>
</comment>
<evidence type="ECO:0000313" key="2">
    <source>
        <dbReference type="EMBL" id="GIY84606.1"/>
    </source>
</evidence>
<protein>
    <submittedName>
        <fullName evidence="2">Uncharacterized protein</fullName>
    </submittedName>
</protein>
<feature type="compositionally biased region" description="Basic and acidic residues" evidence="1">
    <location>
        <begin position="1"/>
        <end position="20"/>
    </location>
</feature>
<proteinExistence type="predicted"/>